<dbReference type="Gene3D" id="3.40.710.10">
    <property type="entry name" value="DD-peptidase/beta-lactamase superfamily"/>
    <property type="match status" value="1"/>
</dbReference>
<dbReference type="EMBL" id="JAECZB010000081">
    <property type="protein sequence ID" value="MBH8554786.1"/>
    <property type="molecule type" value="Genomic_DNA"/>
</dbReference>
<dbReference type="Pfam" id="PF00144">
    <property type="entry name" value="Beta-lactamase"/>
    <property type="match status" value="1"/>
</dbReference>
<sequence>MVIPFKLVALVLGVACGGMGFVGVIHATTPSQNIVQATKCDLAIPSKMEVERTTTNINTQRFLNKIATDLDGKFKGYAVILTGADGRRLGFRRAGWAVDPCESDSDGEAFDLDTETAIGSVTKLFTTVAVLKVTTDSNRIERTPMTAYLPFRWRRMAHPYYETVTTATLLQHKAGFKRDGDGEHISTRLSKGRELNTPIGTRTYSNTTIGIFHFLYARYAFLSPYHETEVKYQNSPIDTYNTEIQKRTSHYFNLGLYKRIFLPLEISATCDPRESRFPPDRNKYFPFHNVARSYSSRTDQSGRLLSNVTLNCAPGGLYMSTKDLAKFMSALDDPQFLDHRQRDRMINNGNADNLFGFWTRSGAEDGRSFVHNGYRGEGDDASIAWVIRFPSGDHAVFTANSPAGDADVDATLIAAYNDARL</sequence>
<dbReference type="PANTHER" id="PTHR43283">
    <property type="entry name" value="BETA-LACTAMASE-RELATED"/>
    <property type="match status" value="1"/>
</dbReference>
<dbReference type="SUPFAM" id="SSF56601">
    <property type="entry name" value="beta-lactamase/transpeptidase-like"/>
    <property type="match status" value="1"/>
</dbReference>
<evidence type="ECO:0000313" key="2">
    <source>
        <dbReference type="EMBL" id="MBH8554786.1"/>
    </source>
</evidence>
<reference evidence="2 3" key="1">
    <citation type="journal article" date="2021" name="Int. J. Syst. Evol. Microbiol.">
        <title>Amazonocrinis nigriterrae gen. nov., sp. nov., Atlanticothrix silvestris gen. nov., sp. nov. and Dendronalium phyllosphericum gen. nov., sp. nov., nostocacean cyanobacteria from Brazilian environments.</title>
        <authorList>
            <person name="Alvarenga D.O."/>
            <person name="Andreote A.P.D."/>
            <person name="Branco L.H.Z."/>
            <person name="Delbaje E."/>
            <person name="Cruz R.B."/>
            <person name="Varani A.M."/>
            <person name="Fiore M.F."/>
        </authorList>
    </citation>
    <scope>NUCLEOTIDE SEQUENCE [LARGE SCALE GENOMIC DNA]</scope>
    <source>
        <strain evidence="2 3">CENA357</strain>
    </source>
</reference>
<keyword evidence="3" id="KW-1185">Reference proteome</keyword>
<organism evidence="2 3">
    <name type="scientific">Atlanticothrix silvestris CENA357</name>
    <dbReference type="NCBI Taxonomy" id="1725252"/>
    <lineage>
        <taxon>Bacteria</taxon>
        <taxon>Bacillati</taxon>
        <taxon>Cyanobacteriota</taxon>
        <taxon>Cyanophyceae</taxon>
        <taxon>Nostocales</taxon>
        <taxon>Nodulariaceae</taxon>
        <taxon>Atlanticothrix</taxon>
        <taxon>Atlanticothrix silvestris</taxon>
    </lineage>
</organism>
<proteinExistence type="predicted"/>
<dbReference type="Proteomes" id="UP000599391">
    <property type="component" value="Unassembled WGS sequence"/>
</dbReference>
<dbReference type="InterPro" id="IPR012338">
    <property type="entry name" value="Beta-lactam/transpept-like"/>
</dbReference>
<feature type="domain" description="Beta-lactamase-related" evidence="1">
    <location>
        <begin position="73"/>
        <end position="414"/>
    </location>
</feature>
<dbReference type="InterPro" id="IPR050789">
    <property type="entry name" value="Diverse_Enzym_Activities"/>
</dbReference>
<dbReference type="InterPro" id="IPR001466">
    <property type="entry name" value="Beta-lactam-related"/>
</dbReference>
<evidence type="ECO:0000259" key="1">
    <source>
        <dbReference type="Pfam" id="PF00144"/>
    </source>
</evidence>
<gene>
    <name evidence="2" type="ORF">I8751_20995</name>
</gene>
<accession>A0A8J7L4H1</accession>
<name>A0A8J7L4H1_9CYAN</name>
<dbReference type="RefSeq" id="WP_214441016.1">
    <property type="nucleotide sequence ID" value="NZ_JAECZB010000081.1"/>
</dbReference>
<dbReference type="AlphaFoldDB" id="A0A8J7L4H1"/>
<comment type="caution">
    <text evidence="2">The sequence shown here is derived from an EMBL/GenBank/DDBJ whole genome shotgun (WGS) entry which is preliminary data.</text>
</comment>
<protein>
    <submittedName>
        <fullName evidence="2">Beta-lactamase family protein</fullName>
    </submittedName>
</protein>
<evidence type="ECO:0000313" key="3">
    <source>
        <dbReference type="Proteomes" id="UP000599391"/>
    </source>
</evidence>